<proteinExistence type="predicted"/>
<keyword evidence="2" id="KW-1185">Reference proteome</keyword>
<dbReference type="VEuPathDB" id="AmoebaDB:DICPUDRAFT_95462"/>
<dbReference type="EMBL" id="GL871239">
    <property type="protein sequence ID" value="EGC31647.1"/>
    <property type="molecule type" value="Genomic_DNA"/>
</dbReference>
<organism evidence="1 2">
    <name type="scientific">Dictyostelium purpureum</name>
    <name type="common">Slime mold</name>
    <dbReference type="NCBI Taxonomy" id="5786"/>
    <lineage>
        <taxon>Eukaryota</taxon>
        <taxon>Amoebozoa</taxon>
        <taxon>Evosea</taxon>
        <taxon>Eumycetozoa</taxon>
        <taxon>Dictyostelia</taxon>
        <taxon>Dictyosteliales</taxon>
        <taxon>Dictyosteliaceae</taxon>
        <taxon>Dictyostelium</taxon>
    </lineage>
</organism>
<accession>F0ZWL9</accession>
<sequence>MAATSNTPFCLVDRNTLNEKEISNIKETLYKYPLVLADKVKAPTQAHINNIGDLDKKHYPEINVPERAAPFILRIDGVSLKQDPMDESRRGLVYEFPVEPVTKCTGSFLSPTLSVKFKIPESLRNKAVTIRIMSIFTEGKREDFHVEFGYAETVPFVMEQMKVFNKFETIKDNVVEPCKCGITTTRPFLDYGKEPVLNITTSYEPNTIHGVRGKVLFVELIFTDLQKTINKPLQ</sequence>
<gene>
    <name evidence="1" type="ORF">DICPUDRAFT_95462</name>
</gene>
<dbReference type="AlphaFoldDB" id="F0ZWL9"/>
<evidence type="ECO:0000313" key="1">
    <source>
        <dbReference type="EMBL" id="EGC31647.1"/>
    </source>
</evidence>
<reference evidence="2" key="1">
    <citation type="journal article" date="2011" name="Genome Biol.">
        <title>Comparative genomics of the social amoebae Dictyostelium discoideum and Dictyostelium purpureum.</title>
        <authorList>
            <consortium name="US DOE Joint Genome Institute (JGI-PGF)"/>
            <person name="Sucgang R."/>
            <person name="Kuo A."/>
            <person name="Tian X."/>
            <person name="Salerno W."/>
            <person name="Parikh A."/>
            <person name="Feasley C.L."/>
            <person name="Dalin E."/>
            <person name="Tu H."/>
            <person name="Huang E."/>
            <person name="Barry K."/>
            <person name="Lindquist E."/>
            <person name="Shapiro H."/>
            <person name="Bruce D."/>
            <person name="Schmutz J."/>
            <person name="Salamov A."/>
            <person name="Fey P."/>
            <person name="Gaudet P."/>
            <person name="Anjard C."/>
            <person name="Babu M.M."/>
            <person name="Basu S."/>
            <person name="Bushmanova Y."/>
            <person name="van der Wel H."/>
            <person name="Katoh-Kurasawa M."/>
            <person name="Dinh C."/>
            <person name="Coutinho P.M."/>
            <person name="Saito T."/>
            <person name="Elias M."/>
            <person name="Schaap P."/>
            <person name="Kay R.R."/>
            <person name="Henrissat B."/>
            <person name="Eichinger L."/>
            <person name="Rivero F."/>
            <person name="Putnam N.H."/>
            <person name="West C.M."/>
            <person name="Loomis W.F."/>
            <person name="Chisholm R.L."/>
            <person name="Shaulsky G."/>
            <person name="Strassmann J.E."/>
            <person name="Queller D.C."/>
            <person name="Kuspa A."/>
            <person name="Grigoriev I.V."/>
        </authorList>
    </citation>
    <scope>NUCLEOTIDE SEQUENCE [LARGE SCALE GENOMIC DNA]</scope>
    <source>
        <strain evidence="2">QSDP1</strain>
    </source>
</reference>
<dbReference type="KEGG" id="dpp:DICPUDRAFT_95462"/>
<dbReference type="PANTHER" id="PTHR38082">
    <property type="entry name" value="ENDOTOXIN_N DOMAIN-CONTAINING PROTEIN"/>
    <property type="match status" value="1"/>
</dbReference>
<dbReference type="Proteomes" id="UP000001064">
    <property type="component" value="Unassembled WGS sequence"/>
</dbReference>
<dbReference type="GeneID" id="10505561"/>
<evidence type="ECO:0000313" key="2">
    <source>
        <dbReference type="Proteomes" id="UP000001064"/>
    </source>
</evidence>
<protein>
    <submittedName>
        <fullName evidence="1">Uncharacterized protein</fullName>
    </submittedName>
</protein>
<dbReference type="PANTHER" id="PTHR38082:SF2">
    <property type="entry name" value="PESTICIDAL CRYSTAL PROTEIN N-TERMINAL DOMAIN-CONTAINING PROTEIN"/>
    <property type="match status" value="1"/>
</dbReference>
<dbReference type="RefSeq" id="XP_003291813.1">
    <property type="nucleotide sequence ID" value="XM_003291765.1"/>
</dbReference>
<dbReference type="InParanoid" id="F0ZWL9"/>
<name>F0ZWL9_DICPU</name>